<protein>
    <submittedName>
        <fullName evidence="4">FAD-binding oxidoreductase</fullName>
    </submittedName>
</protein>
<dbReference type="PANTHER" id="PTHR13847">
    <property type="entry name" value="SARCOSINE DEHYDROGENASE-RELATED"/>
    <property type="match status" value="1"/>
</dbReference>
<dbReference type="Gene3D" id="3.50.50.60">
    <property type="entry name" value="FAD/NAD(P)-binding domain"/>
    <property type="match status" value="1"/>
</dbReference>
<dbReference type="PANTHER" id="PTHR13847:SF280">
    <property type="entry name" value="D-AMINO ACID DEHYDROGENASE"/>
    <property type="match status" value="1"/>
</dbReference>
<comment type="caution">
    <text evidence="4">The sequence shown here is derived from an EMBL/GenBank/DDBJ whole genome shotgun (WGS) entry which is preliminary data.</text>
</comment>
<dbReference type="SUPFAM" id="SSF51905">
    <property type="entry name" value="FAD/NAD(P)-binding domain"/>
    <property type="match status" value="1"/>
</dbReference>
<dbReference type="Gene3D" id="3.30.9.10">
    <property type="entry name" value="D-Amino Acid Oxidase, subunit A, domain 2"/>
    <property type="match status" value="1"/>
</dbReference>
<feature type="domain" description="FAD dependent oxidoreductase" evidence="3">
    <location>
        <begin position="23"/>
        <end position="419"/>
    </location>
</feature>
<comment type="similarity">
    <text evidence="1">Belongs to the DadA oxidoreductase family.</text>
</comment>
<evidence type="ECO:0000256" key="1">
    <source>
        <dbReference type="ARBA" id="ARBA00009410"/>
    </source>
</evidence>
<dbReference type="RefSeq" id="WP_264506354.1">
    <property type="nucleotide sequence ID" value="NZ_JAPDFL010000001.1"/>
</dbReference>
<dbReference type="InterPro" id="IPR006076">
    <property type="entry name" value="FAD-dep_OxRdtase"/>
</dbReference>
<evidence type="ECO:0000256" key="2">
    <source>
        <dbReference type="ARBA" id="ARBA00023002"/>
    </source>
</evidence>
<dbReference type="EMBL" id="JAPDFL010000001">
    <property type="protein sequence ID" value="MCW1933443.1"/>
    <property type="molecule type" value="Genomic_DNA"/>
</dbReference>
<dbReference type="Pfam" id="PF01266">
    <property type="entry name" value="DAO"/>
    <property type="match status" value="1"/>
</dbReference>
<reference evidence="4 5" key="1">
    <citation type="submission" date="2022-10" db="EMBL/GenBank/DDBJ databases">
        <title>Pararhodobacter sp. nov., isolated from marine algae.</title>
        <authorList>
            <person name="Choi B.J."/>
            <person name="Kim J.M."/>
            <person name="Lee J.K."/>
            <person name="Choi D.G."/>
            <person name="Jeon C.O."/>
        </authorList>
    </citation>
    <scope>NUCLEOTIDE SEQUENCE [LARGE SCALE GENOMIC DNA]</scope>
    <source>
        <strain evidence="4 5">ZQ420</strain>
    </source>
</reference>
<accession>A0ABT3H0U9</accession>
<dbReference type="Proteomes" id="UP001208938">
    <property type="component" value="Unassembled WGS sequence"/>
</dbReference>
<sequence length="449" mass="47605">MTGFPFAGPLAVEHQAALPKAADVVVIGGGIAGISTAWELAGKGLSVVVCEKGRVAAEQSGRNWGWIRVQGRDPAEIPLAIEARALWQRWSDRLGPDLGYRRVGVTYMAKTEAEMAGYEAWLTKARAHDLDSRMITAAETERLIKAAPGTWIGGMHTASDCRAEPWVAVPMIARAVAQAGGVVIRESCAVRALDIQAGRVTGVITEHGRIMADAVVLAGGVWSSLLLRSEGVSLPQLAVLSSVSATVPLPDIASGAAADEDFAIRRRADGGYTLAPGTRPVMFVGPDAFRHFSAYLTLLKADWRRTKLRPAAPRGYPDGWTTPRRWSADQPSPFEAMRVLNPAPDRKAIEAARESFAQAFPALGKPELAASWAGMIDTMPDVVPVLDHVPALPGLVLGTGLSGHGFGIGPAVGRVLADLVTGNDPGHDLSRFRFGRFSDGSRVTPGPAL</sequence>
<name>A0ABT3H0U9_9RHOB</name>
<evidence type="ECO:0000259" key="3">
    <source>
        <dbReference type="Pfam" id="PF01266"/>
    </source>
</evidence>
<evidence type="ECO:0000313" key="5">
    <source>
        <dbReference type="Proteomes" id="UP001208938"/>
    </source>
</evidence>
<keyword evidence="5" id="KW-1185">Reference proteome</keyword>
<keyword evidence="2" id="KW-0560">Oxidoreductase</keyword>
<proteinExistence type="inferred from homology"/>
<organism evidence="4 5">
    <name type="scientific">Pararhodobacter zhoushanensis</name>
    <dbReference type="NCBI Taxonomy" id="2479545"/>
    <lineage>
        <taxon>Bacteria</taxon>
        <taxon>Pseudomonadati</taxon>
        <taxon>Pseudomonadota</taxon>
        <taxon>Alphaproteobacteria</taxon>
        <taxon>Rhodobacterales</taxon>
        <taxon>Paracoccaceae</taxon>
        <taxon>Pararhodobacter</taxon>
    </lineage>
</organism>
<dbReference type="InterPro" id="IPR036188">
    <property type="entry name" value="FAD/NAD-bd_sf"/>
</dbReference>
<gene>
    <name evidence="4" type="ORF">OKW52_14545</name>
</gene>
<evidence type="ECO:0000313" key="4">
    <source>
        <dbReference type="EMBL" id="MCW1933443.1"/>
    </source>
</evidence>